<evidence type="ECO:0000313" key="5">
    <source>
        <dbReference type="EMBL" id="SMD12650.1"/>
    </source>
</evidence>
<dbReference type="InterPro" id="IPR000335">
    <property type="entry name" value="Bleomycin-R"/>
</dbReference>
<keyword evidence="3" id="KW-0046">Antibiotic resistance</keyword>
<protein>
    <recommendedName>
        <fullName evidence="2">Bleomycin resistance protein</fullName>
    </recommendedName>
</protein>
<dbReference type="Pfam" id="PF00903">
    <property type="entry name" value="Glyoxalase"/>
    <property type="match status" value="1"/>
</dbReference>
<dbReference type="Proteomes" id="UP000192738">
    <property type="component" value="Unassembled WGS sequence"/>
</dbReference>
<gene>
    <name evidence="5" type="ORF">SAMN04488500_12914</name>
</gene>
<accession>A0A1W2ESE9</accession>
<dbReference type="InterPro" id="IPR029068">
    <property type="entry name" value="Glyas_Bleomycin-R_OHBP_Dase"/>
</dbReference>
<dbReference type="CDD" id="cd08349">
    <property type="entry name" value="BLMA_like"/>
    <property type="match status" value="1"/>
</dbReference>
<evidence type="ECO:0000259" key="4">
    <source>
        <dbReference type="PROSITE" id="PS51819"/>
    </source>
</evidence>
<dbReference type="EMBL" id="FWXI01000029">
    <property type="protein sequence ID" value="SMD12650.1"/>
    <property type="molecule type" value="Genomic_DNA"/>
</dbReference>
<dbReference type="STRING" id="112901.SAMN04488500_12914"/>
<organism evidence="5 6">
    <name type="scientific">Sporomusa malonica</name>
    <dbReference type="NCBI Taxonomy" id="112901"/>
    <lineage>
        <taxon>Bacteria</taxon>
        <taxon>Bacillati</taxon>
        <taxon>Bacillota</taxon>
        <taxon>Negativicutes</taxon>
        <taxon>Selenomonadales</taxon>
        <taxon>Sporomusaceae</taxon>
        <taxon>Sporomusa</taxon>
    </lineage>
</organism>
<name>A0A1W2ESE9_9FIRM</name>
<proteinExistence type="inferred from homology"/>
<dbReference type="AlphaFoldDB" id="A0A1W2ESE9"/>
<sequence>MFKLNALIPELSVSDINKSLYFYLNIVSFKLEYERKNDKFALLSLNDSQIMIEEINGYWQTGVLSYPFGRGINFQIVVDNIDQLYKNIKTYDYPIKIELQENWYRADNTLIGQKEFLIMDPDGYLLRFAQNSGVKEYVESKKVVRISP</sequence>
<keyword evidence="6" id="KW-1185">Reference proteome</keyword>
<dbReference type="SUPFAM" id="SSF54593">
    <property type="entry name" value="Glyoxalase/Bleomycin resistance protein/Dihydroxybiphenyl dioxygenase"/>
    <property type="match status" value="1"/>
</dbReference>
<comment type="similarity">
    <text evidence="1">Belongs to the bleomycin resistance protein family.</text>
</comment>
<feature type="domain" description="VOC" evidence="4">
    <location>
        <begin position="3"/>
        <end position="131"/>
    </location>
</feature>
<dbReference type="PROSITE" id="PS51819">
    <property type="entry name" value="VOC"/>
    <property type="match status" value="1"/>
</dbReference>
<dbReference type="RefSeq" id="WP_084578166.1">
    <property type="nucleotide sequence ID" value="NZ_CP155572.1"/>
</dbReference>
<dbReference type="InterPro" id="IPR004360">
    <property type="entry name" value="Glyas_Fos-R_dOase_dom"/>
</dbReference>
<dbReference type="InterPro" id="IPR037523">
    <property type="entry name" value="VOC_core"/>
</dbReference>
<dbReference type="OrthoDB" id="9795618at2"/>
<dbReference type="GO" id="GO:0046677">
    <property type="term" value="P:response to antibiotic"/>
    <property type="evidence" value="ECO:0007669"/>
    <property type="project" value="UniProtKB-KW"/>
</dbReference>
<evidence type="ECO:0000256" key="2">
    <source>
        <dbReference type="ARBA" id="ARBA00021572"/>
    </source>
</evidence>
<reference evidence="5 6" key="1">
    <citation type="submission" date="2017-04" db="EMBL/GenBank/DDBJ databases">
        <authorList>
            <person name="Afonso C.L."/>
            <person name="Miller P.J."/>
            <person name="Scott M.A."/>
            <person name="Spackman E."/>
            <person name="Goraichik I."/>
            <person name="Dimitrov K.M."/>
            <person name="Suarez D.L."/>
            <person name="Swayne D.E."/>
        </authorList>
    </citation>
    <scope>NUCLEOTIDE SEQUENCE [LARGE SCALE GENOMIC DNA]</scope>
    <source>
        <strain evidence="5 6">DSM 5090</strain>
    </source>
</reference>
<evidence type="ECO:0000256" key="3">
    <source>
        <dbReference type="ARBA" id="ARBA00023251"/>
    </source>
</evidence>
<dbReference type="Gene3D" id="3.10.180.10">
    <property type="entry name" value="2,3-Dihydroxybiphenyl 1,2-Dioxygenase, domain 1"/>
    <property type="match status" value="1"/>
</dbReference>
<evidence type="ECO:0000256" key="1">
    <source>
        <dbReference type="ARBA" id="ARBA00011051"/>
    </source>
</evidence>
<evidence type="ECO:0000313" key="6">
    <source>
        <dbReference type="Proteomes" id="UP000192738"/>
    </source>
</evidence>